<accession>A0A1E5V0B2</accession>
<keyword evidence="5" id="KW-1185">Reference proteome</keyword>
<sequence>MVGAATACRLGAGKEVPCTFLRQDDNLLVWTAMVDMHGKCWSVMVARKVFGQLSMRNLLYHHVSNTWTAFSGNVQPDGVTCIGVLCACARACLGLLEDGRAFFGQMSTMYNLKPTFAHYWCRANLYGSVLSIPEDLKARALGSLLGLCRFGGNEYLGNDMFKHINDLAANFGDLSAAERNLLCIAYKKTLHQKYRGLQTLKAIEASRSTCTERLGDICWYKSMVAKEESKEWLVQKAATEYEVMHPEKLSIQLNLSALCFDELHQQDRALLLVTEVVADAIQELDSLTDDSFKESAVVLDLLLENFTMWSIQRANGPAEVDLEPVADPQPQPEPELELVPDPEPEALPEQAKKWQMPYSTRDVRSTSVLSNDAIGCKLIGWFPVAAIWYCSTYREARRRSNPEPDQETHEGSSG</sequence>
<evidence type="ECO:0000313" key="5">
    <source>
        <dbReference type="Proteomes" id="UP000095767"/>
    </source>
</evidence>
<dbReference type="GO" id="GO:0003723">
    <property type="term" value="F:RNA binding"/>
    <property type="evidence" value="ECO:0007669"/>
    <property type="project" value="InterPro"/>
</dbReference>
<dbReference type="InterPro" id="IPR023410">
    <property type="entry name" value="14-3-3_domain"/>
</dbReference>
<dbReference type="EMBL" id="LWDX02056576">
    <property type="protein sequence ID" value="OEL18455.1"/>
    <property type="molecule type" value="Genomic_DNA"/>
</dbReference>
<comment type="caution">
    <text evidence="4">The sequence shown here is derived from an EMBL/GenBank/DDBJ whole genome shotgun (WGS) entry which is preliminary data.</text>
</comment>
<dbReference type="PANTHER" id="PTHR47926">
    <property type="entry name" value="PENTATRICOPEPTIDE REPEAT-CONTAINING PROTEIN"/>
    <property type="match status" value="1"/>
</dbReference>
<gene>
    <name evidence="4" type="ORF">BAE44_0020528</name>
</gene>
<protein>
    <recommendedName>
        <fullName evidence="3">14-3-3 domain-containing protein</fullName>
    </recommendedName>
</protein>
<dbReference type="Proteomes" id="UP000095767">
    <property type="component" value="Unassembled WGS sequence"/>
</dbReference>
<evidence type="ECO:0000256" key="2">
    <source>
        <dbReference type="SAM" id="MobiDB-lite"/>
    </source>
</evidence>
<dbReference type="Gene3D" id="1.25.40.10">
    <property type="entry name" value="Tetratricopeptide repeat domain"/>
    <property type="match status" value="1"/>
</dbReference>
<comment type="similarity">
    <text evidence="1">Belongs to the 14-3-3 family.</text>
</comment>
<dbReference type="PANTHER" id="PTHR47926:SF365">
    <property type="entry name" value="DYW DOMAIN-CONTAINING PROTEIN"/>
    <property type="match status" value="1"/>
</dbReference>
<dbReference type="InterPro" id="IPR046960">
    <property type="entry name" value="PPR_At4g14850-like_plant"/>
</dbReference>
<dbReference type="Gene3D" id="1.20.190.20">
    <property type="entry name" value="14-3-3 domain"/>
    <property type="match status" value="2"/>
</dbReference>
<dbReference type="SUPFAM" id="SSF48445">
    <property type="entry name" value="14-3-3 protein"/>
    <property type="match status" value="1"/>
</dbReference>
<dbReference type="InterPro" id="IPR036815">
    <property type="entry name" value="14-3-3_dom_sf"/>
</dbReference>
<dbReference type="STRING" id="888268.A0A1E5V0B2"/>
<proteinExistence type="inferred from homology"/>
<dbReference type="InterPro" id="IPR011990">
    <property type="entry name" value="TPR-like_helical_dom_sf"/>
</dbReference>
<evidence type="ECO:0000259" key="3">
    <source>
        <dbReference type="Pfam" id="PF00244"/>
    </source>
</evidence>
<evidence type="ECO:0000313" key="4">
    <source>
        <dbReference type="EMBL" id="OEL18455.1"/>
    </source>
</evidence>
<reference evidence="4 5" key="1">
    <citation type="submission" date="2016-09" db="EMBL/GenBank/DDBJ databases">
        <title>The draft genome of Dichanthelium oligosanthes: A C3 panicoid grass species.</title>
        <authorList>
            <person name="Studer A.J."/>
            <person name="Schnable J.C."/>
            <person name="Brutnell T.P."/>
        </authorList>
    </citation>
    <scope>NUCLEOTIDE SEQUENCE [LARGE SCALE GENOMIC DNA]</scope>
    <source>
        <strain evidence="5">cv. Kellogg 1175</strain>
        <tissue evidence="4">Leaf</tissue>
    </source>
</reference>
<dbReference type="Pfam" id="PF00244">
    <property type="entry name" value="14-3-3"/>
    <property type="match status" value="1"/>
</dbReference>
<dbReference type="GO" id="GO:0009451">
    <property type="term" value="P:RNA modification"/>
    <property type="evidence" value="ECO:0007669"/>
    <property type="project" value="InterPro"/>
</dbReference>
<feature type="domain" description="14-3-3" evidence="3">
    <location>
        <begin position="235"/>
        <end position="310"/>
    </location>
</feature>
<name>A0A1E5V0B2_9POAL</name>
<dbReference type="AlphaFoldDB" id="A0A1E5V0B2"/>
<organism evidence="4 5">
    <name type="scientific">Dichanthelium oligosanthes</name>
    <dbReference type="NCBI Taxonomy" id="888268"/>
    <lineage>
        <taxon>Eukaryota</taxon>
        <taxon>Viridiplantae</taxon>
        <taxon>Streptophyta</taxon>
        <taxon>Embryophyta</taxon>
        <taxon>Tracheophyta</taxon>
        <taxon>Spermatophyta</taxon>
        <taxon>Magnoliopsida</taxon>
        <taxon>Liliopsida</taxon>
        <taxon>Poales</taxon>
        <taxon>Poaceae</taxon>
        <taxon>PACMAD clade</taxon>
        <taxon>Panicoideae</taxon>
        <taxon>Panicodae</taxon>
        <taxon>Paniceae</taxon>
        <taxon>Dichantheliinae</taxon>
        <taxon>Dichanthelium</taxon>
    </lineage>
</organism>
<feature type="compositionally biased region" description="Acidic residues" evidence="2">
    <location>
        <begin position="334"/>
        <end position="343"/>
    </location>
</feature>
<feature type="region of interest" description="Disordered" evidence="2">
    <location>
        <begin position="319"/>
        <end position="343"/>
    </location>
</feature>
<evidence type="ECO:0000256" key="1">
    <source>
        <dbReference type="ARBA" id="ARBA00006141"/>
    </source>
</evidence>